<dbReference type="OrthoDB" id="158862at2"/>
<dbReference type="InterPro" id="IPR047589">
    <property type="entry name" value="DUF11_rpt"/>
</dbReference>
<gene>
    <name evidence="5" type="ORF">ELQ90_14230</name>
</gene>
<feature type="region of interest" description="Disordered" evidence="1">
    <location>
        <begin position="545"/>
        <end position="578"/>
    </location>
</feature>
<keyword evidence="6" id="KW-1185">Reference proteome</keyword>
<keyword evidence="2" id="KW-0472">Membrane</keyword>
<protein>
    <submittedName>
        <fullName evidence="5">DUF11 domain-containing protein</fullName>
    </submittedName>
</protein>
<feature type="transmembrane region" description="Helical" evidence="2">
    <location>
        <begin position="2711"/>
        <end position="2731"/>
    </location>
</feature>
<feature type="compositionally biased region" description="Polar residues" evidence="1">
    <location>
        <begin position="545"/>
        <end position="559"/>
    </location>
</feature>
<feature type="domain" description="DUF11" evidence="4">
    <location>
        <begin position="2185"/>
        <end position="2297"/>
    </location>
</feature>
<dbReference type="PANTHER" id="PTHR34819:SF3">
    <property type="entry name" value="CELL SURFACE PROTEIN"/>
    <property type="match status" value="1"/>
</dbReference>
<feature type="domain" description="DUF11" evidence="4">
    <location>
        <begin position="1082"/>
        <end position="1205"/>
    </location>
</feature>
<sequence>MLSTLPGRARLLAMSIVTALLAAVLTVGVVAPAAQADGVISLTATTPESILAGETETVALEARNSSSTDRYNLSFRYEMLPGISYVAGSTVPAGLGDPTIVTVTDGTEPLVTHQVLLWSNVSDLAGNDVSGIRFTIRADPELFPVGSVYRAEAGAFAHSDARMVPKFDATGVPIASSYTDDDQLTSEATSVSALDLTKSEPSPEHELLRGVHDQATVYSIRVVNTEEGATTGVTVVDYLPSWLEFLGCGRVDNSTTGVEYDGAPALTSTTAPGLTPGECTTPTSVETVENPSGRPAGIYTKVTWTLGTLAAGASRTIDYAAAVPLRANTMAFAAGTPAPTSGGQAANLDNNTGASTRHVDDASAITNTATASGTYTGLVAPGATTTTVSSDSVTVTASDLSIIKSVDRTDFEAGEIATYELLLRASEYASTSAMTIVDTLDNGLCPAFPVGTTRLGDTFPAECDPARDPRLDEAPSGATIESVRFTAATGEFEITMTPDTATLATNATATISYPVLMRSTFSGSLGGPTAAGDTFDNAVEIDGTSTARPATEQSPTTQPVRDDSHAALATDETRISKSVLERTPVSTAAECAAAPTTGYTTTPTSAFLLGDALCFRLEIDFADTTESRNARVTDMVPVGTTFAGWAYGAESTVPAPQVVLASSGETQATWNLGRAEGTSGRYVAKGQVAVLYVLATIDAQGSNAAKPDLVDNLMKYRQENSVGSVASLRTNVGYAVASAPSVALDKAIVSRNGSAVAPTSSTTAGGGTALGYRLSVSNTGTAAAGTDVPVGSVTVWDALPVGVACEDVSGITAGGTCGPAPAGIAASHADRDVILWTIASLAPSAVSELAYTVTVPAGISVSSRLVNDASVTRFSTVTTSGATTTYRTRDSLDASAPAEGDGSAPAANDTATVTLPDATVAKTGGGVASAATNVSGASAVNGQGVEYTYSVTIPAGTTVFNGSLTDPLPATLDPSNAAYTVTGPDGAVHEPGAFAATAGASADFSLSTDGTVEFPAVFRNDGATPLVFTVRVTGLTVTPGAALGTLRNTVRFDSTTTEAGTTAVPTRTANRDLTVVAPSPRITKTASKTAGLTAGETVTFTLTASNTSSATGADVVIADCLPTGLTFASYQSPLPDGVMTFGPDDAPAGIGCSTGTRAYGYLVPTLANGASRTLTISATIDTAAAGSASYTNTARVVTSSLADGQRDTAVESVQSASSGDVVVTVAPPTIGKTVTVGDATGATGNVPAGGSASYTLTATVPASVNLYDAVIVDALPTGVTVSGAPTCSVGTTGLACSQFTTGTASPVGFALGTISAAPTARTLTVSIPVTVTAAAAAGTRYDNRAYLAWNSTAKGTTPSTTTTSPTYTNRVASPVASLTATVPSVSMSKAVSNGAPKPGDTFTYTVTATNAATATSSTAHDVTIVDNVPVGVVVSDVPGGGVVSADGRTVTWTVTAIPTGGSASFTYRGVLAASADLDGTAQVNTVRATEYFSLPGASGGRYASAPASAAVTPVFPEVTATKSTVTTSPATIGSAFTWGVSLQNTGSDAARVRADDVLPANWTFVSGSATITRGSTTTAVADPTVSTADGVQTLVWTDLGGLAGGETAVLRYAAVPTEAVVDAPGVGASVPHTNRVSVTAYDATGASSSQAGPYAGPDASASTSIHSADLSIEKVASAAPLTAGTSGTGWTLSVSNDGPDAAVGPITVTDIPELPAGVTVTGAAGAGWSCSVPETDGSFTCVPADRTATLAPGASFPDITVTVGVASSVAAGTSIPNTATVSSATHDGDPTGDTSTAELETAATADLSIEKITSGAVGAGRTVSWLLRAANAGPSDALGTVTVTDDVPAGVSGVTADGGDAWSCDVDGNTVTCERDGLARGSSVEPIVVTGRVDSGLTGTLANTATVENDTNDPVSDDNTSSTEDAIDTDTTLAVEKTLPGGELVPGTRATYRIAVTATGDADARDVSVADALPTGLSFVSAASVAGDWSCAAADGTNVVCELDGVIPASETRTLDVTVAVSPSLTGDVVNRAVASAENAPDATGSWTNASTPLADLTVSKSHPAGDVVAGTDLDYTIVVGNAGPSDIPSGSPTTVTDVLPAGQEFVSASGDGWTSSYESDTRTVTLTTSAAVPVSGSFPAVTLTVALDASLTEQSMRNTVTAVNALASGSVTASDDVLVTTEADVSIEKSLTSSPVAAAGTEATFDIVVSNAGPSNAAALEIADLLPPGMTATEISGDGWTCDVEAVQCTLATLAPGATTVSVTVAIDPAVRASRLENTATLTWTDSDGGHSDQSSATVEVVERADISLEKTAVDEDGKEVSTAIAGLEQRYSIVVSNAGPSDASGPVTVVDTLPEGVSFVGSNDGWTCAVDAVDARTVTCSTRGAIAADGTGPELILTTAIDGSLPAGELTNSVTASTGSPSGIPVEPADATVTVEPLANVSIDIAHAGDGAIDARVPFTVSVANDGPSAARDVTVVVHVPAGLRIDGTLGSDQRWTCAEPVSTDTGADVTCVLDGVLASGTSAPPLVLGTIVTGGAYPSVSVTAEVSTSTPEPTLEDNADVDALPVAALSSLSITKTHEGPLTRGETVDYTITVTNSGPTEDPGPVVVTDALPRGLASLAVSSDGATCELGQIVRCVVDGPLGAGESVVVELTARVAADAPERVVNTAVVETESAQVSDSGPVEGARTAEDPAEVTGEAALPFTGASVWSLLVMAIAALAAGGVLLLARRRAPSV</sequence>
<feature type="signal peptide" evidence="3">
    <location>
        <begin position="1"/>
        <end position="36"/>
    </location>
</feature>
<dbReference type="NCBIfam" id="TIGR01451">
    <property type="entry name" value="B_ant_repeat"/>
    <property type="match status" value="7"/>
</dbReference>
<name>A0A444PQF3_9MICO</name>
<feature type="domain" description="DUF11" evidence="4">
    <location>
        <begin position="1669"/>
        <end position="1798"/>
    </location>
</feature>
<comment type="caution">
    <text evidence="5">The sequence shown here is derived from an EMBL/GenBank/DDBJ whole genome shotgun (WGS) entry which is preliminary data.</text>
</comment>
<dbReference type="EMBL" id="RZNB01000006">
    <property type="protein sequence ID" value="RWZ46596.1"/>
    <property type="molecule type" value="Genomic_DNA"/>
</dbReference>
<evidence type="ECO:0000313" key="5">
    <source>
        <dbReference type="EMBL" id="RWZ46596.1"/>
    </source>
</evidence>
<feature type="compositionally biased region" description="Basic and acidic residues" evidence="1">
    <location>
        <begin position="560"/>
        <end position="575"/>
    </location>
</feature>
<keyword evidence="2" id="KW-1133">Transmembrane helix</keyword>
<feature type="chain" id="PRO_5019434754" evidence="3">
    <location>
        <begin position="37"/>
        <end position="2738"/>
    </location>
</feature>
<feature type="domain" description="DUF11" evidence="4">
    <location>
        <begin position="1806"/>
        <end position="1923"/>
    </location>
</feature>
<feature type="domain" description="DUF11" evidence="4">
    <location>
        <begin position="1933"/>
        <end position="2043"/>
    </location>
</feature>
<feature type="domain" description="DUF11" evidence="4">
    <location>
        <begin position="2455"/>
        <end position="2563"/>
    </location>
</feature>
<feature type="domain" description="DUF11" evidence="4">
    <location>
        <begin position="1385"/>
        <end position="1485"/>
    </location>
</feature>
<evidence type="ECO:0000259" key="4">
    <source>
        <dbReference type="Pfam" id="PF01345"/>
    </source>
</evidence>
<dbReference type="RefSeq" id="WP_128495948.1">
    <property type="nucleotide sequence ID" value="NZ_RZNB01000006.1"/>
</dbReference>
<accession>A0A444PQF3</accession>
<dbReference type="InterPro" id="IPR051172">
    <property type="entry name" value="Chlamydia_OmcB"/>
</dbReference>
<evidence type="ECO:0000256" key="3">
    <source>
        <dbReference type="SAM" id="SignalP"/>
    </source>
</evidence>
<feature type="domain" description="DUF11" evidence="4">
    <location>
        <begin position="2575"/>
        <end position="2677"/>
    </location>
</feature>
<dbReference type="Gene3D" id="2.60.40.740">
    <property type="match status" value="1"/>
</dbReference>
<evidence type="ECO:0000256" key="1">
    <source>
        <dbReference type="SAM" id="MobiDB-lite"/>
    </source>
</evidence>
<feature type="region of interest" description="Disordered" evidence="1">
    <location>
        <begin position="888"/>
        <end position="910"/>
    </location>
</feature>
<dbReference type="InterPro" id="IPR001434">
    <property type="entry name" value="OmcB-like_DUF11"/>
</dbReference>
<feature type="domain" description="DUF11" evidence="4">
    <location>
        <begin position="2322"/>
        <end position="2420"/>
    </location>
</feature>
<dbReference type="Proteomes" id="UP000288547">
    <property type="component" value="Unassembled WGS sequence"/>
</dbReference>
<feature type="domain" description="DUF11" evidence="4">
    <location>
        <begin position="2056"/>
        <end position="2165"/>
    </location>
</feature>
<organism evidence="5 6">
    <name type="scientific">Labedella phragmitis</name>
    <dbReference type="NCBI Taxonomy" id="2498849"/>
    <lineage>
        <taxon>Bacteria</taxon>
        <taxon>Bacillati</taxon>
        <taxon>Actinomycetota</taxon>
        <taxon>Actinomycetes</taxon>
        <taxon>Micrococcales</taxon>
        <taxon>Microbacteriaceae</taxon>
        <taxon>Labedella</taxon>
    </lineage>
</organism>
<proteinExistence type="predicted"/>
<evidence type="ECO:0000256" key="2">
    <source>
        <dbReference type="SAM" id="Phobius"/>
    </source>
</evidence>
<evidence type="ECO:0000313" key="6">
    <source>
        <dbReference type="Proteomes" id="UP000288547"/>
    </source>
</evidence>
<reference evidence="5 6" key="1">
    <citation type="submission" date="2018-12" db="EMBL/GenBank/DDBJ databases">
        <authorList>
            <person name="Li F."/>
        </authorList>
    </citation>
    <scope>NUCLEOTIDE SEQUENCE [LARGE SCALE GENOMIC DNA]</scope>
    <source>
        <strain evidence="5 6">11W25H-1</strain>
    </source>
</reference>
<dbReference type="Pfam" id="PF01345">
    <property type="entry name" value="DUF11"/>
    <property type="match status" value="10"/>
</dbReference>
<keyword evidence="2" id="KW-0812">Transmembrane</keyword>
<dbReference type="PANTHER" id="PTHR34819">
    <property type="entry name" value="LARGE CYSTEINE-RICH PERIPLASMIC PROTEIN OMCB"/>
    <property type="match status" value="1"/>
</dbReference>
<keyword evidence="3" id="KW-0732">Signal</keyword>